<gene>
    <name evidence="1" type="ORF">PCOR1329_LOCUS17348</name>
</gene>
<reference evidence="1" key="1">
    <citation type="submission" date="2023-10" db="EMBL/GenBank/DDBJ databases">
        <authorList>
            <person name="Chen Y."/>
            <person name="Shah S."/>
            <person name="Dougan E. K."/>
            <person name="Thang M."/>
            <person name="Chan C."/>
        </authorList>
    </citation>
    <scope>NUCLEOTIDE SEQUENCE [LARGE SCALE GENOMIC DNA]</scope>
</reference>
<name>A0ABN9R4Z3_9DINO</name>
<evidence type="ECO:0000313" key="2">
    <source>
        <dbReference type="Proteomes" id="UP001189429"/>
    </source>
</evidence>
<comment type="caution">
    <text evidence="1">The sequence shown here is derived from an EMBL/GenBank/DDBJ whole genome shotgun (WGS) entry which is preliminary data.</text>
</comment>
<accession>A0ABN9R4Z3</accession>
<proteinExistence type="predicted"/>
<protein>
    <submittedName>
        <fullName evidence="1">Uncharacterized protein</fullName>
    </submittedName>
</protein>
<dbReference type="Proteomes" id="UP001189429">
    <property type="component" value="Unassembled WGS sequence"/>
</dbReference>
<organism evidence="1 2">
    <name type="scientific">Prorocentrum cordatum</name>
    <dbReference type="NCBI Taxonomy" id="2364126"/>
    <lineage>
        <taxon>Eukaryota</taxon>
        <taxon>Sar</taxon>
        <taxon>Alveolata</taxon>
        <taxon>Dinophyceae</taxon>
        <taxon>Prorocentrales</taxon>
        <taxon>Prorocentraceae</taxon>
        <taxon>Prorocentrum</taxon>
    </lineage>
</organism>
<sequence length="114" mass="12513">MAATEQGLNPQEAKEALDVLISMWTKVQDPAAKLVATRCFRVKTGTQKDEEDTEGMEVKWIFAISHYPKFKMALTVLRENGALAVAGIHLCFDIATRSRAAKLLETLAFQGGSS</sequence>
<keyword evidence="2" id="KW-1185">Reference proteome</keyword>
<dbReference type="EMBL" id="CAUYUJ010005371">
    <property type="protein sequence ID" value="CAK0813410.1"/>
    <property type="molecule type" value="Genomic_DNA"/>
</dbReference>
<evidence type="ECO:0000313" key="1">
    <source>
        <dbReference type="EMBL" id="CAK0813410.1"/>
    </source>
</evidence>